<dbReference type="PANTHER" id="PTHR23344">
    <property type="entry name" value="GLYCEROPHOSPHORYL DIESTER PHOSPHODIESTERASE"/>
    <property type="match status" value="1"/>
</dbReference>
<gene>
    <name evidence="9" type="ORF">BaRGS_00024025</name>
</gene>
<evidence type="ECO:0000256" key="7">
    <source>
        <dbReference type="SAM" id="Phobius"/>
    </source>
</evidence>
<keyword evidence="3" id="KW-0378">Hydrolase</keyword>
<evidence type="ECO:0000256" key="1">
    <source>
        <dbReference type="ARBA" id="ARBA00004141"/>
    </source>
</evidence>
<accession>A0ABD0KCB6</accession>
<dbReference type="Gene3D" id="3.20.20.190">
    <property type="entry name" value="Phosphatidylinositol (PI) phosphodiesterase"/>
    <property type="match status" value="1"/>
</dbReference>
<dbReference type="InterPro" id="IPR017946">
    <property type="entry name" value="PLC-like_Pdiesterase_TIM-brl"/>
</dbReference>
<evidence type="ECO:0000256" key="6">
    <source>
        <dbReference type="ARBA" id="ARBA00023180"/>
    </source>
</evidence>
<keyword evidence="6" id="KW-0325">Glycoprotein</keyword>
<evidence type="ECO:0000313" key="10">
    <source>
        <dbReference type="Proteomes" id="UP001519460"/>
    </source>
</evidence>
<name>A0ABD0KCB6_9CAEN</name>
<evidence type="ECO:0000313" key="9">
    <source>
        <dbReference type="EMBL" id="KAK7484740.1"/>
    </source>
</evidence>
<dbReference type="Proteomes" id="UP001519460">
    <property type="component" value="Unassembled WGS sequence"/>
</dbReference>
<proteinExistence type="predicted"/>
<feature type="transmembrane region" description="Helical" evidence="7">
    <location>
        <begin position="89"/>
        <end position="112"/>
    </location>
</feature>
<feature type="transmembrane region" description="Helical" evidence="7">
    <location>
        <begin position="47"/>
        <end position="69"/>
    </location>
</feature>
<dbReference type="GO" id="GO:0016020">
    <property type="term" value="C:membrane"/>
    <property type="evidence" value="ECO:0007669"/>
    <property type="project" value="UniProtKB-SubCell"/>
</dbReference>
<dbReference type="EMBL" id="JACVVK020000205">
    <property type="protein sequence ID" value="KAK7484740.1"/>
    <property type="molecule type" value="Genomic_DNA"/>
</dbReference>
<feature type="domain" description="GP-PDE" evidence="8">
    <location>
        <begin position="233"/>
        <end position="489"/>
    </location>
</feature>
<comment type="caution">
    <text evidence="9">The sequence shown here is derived from an EMBL/GenBank/DDBJ whole genome shotgun (WGS) entry which is preliminary data.</text>
</comment>
<comment type="subcellular location">
    <subcellularLocation>
        <location evidence="1">Membrane</location>
        <topology evidence="1">Multi-pass membrane protein</topology>
    </subcellularLocation>
</comment>
<feature type="transmembrane region" description="Helical" evidence="7">
    <location>
        <begin position="196"/>
        <end position="218"/>
    </location>
</feature>
<protein>
    <recommendedName>
        <fullName evidence="8">GP-PDE domain-containing protein</fullName>
    </recommendedName>
</protein>
<sequence length="613" mass="70003">MKGKMTVSHAKFQNYQHNYRLLCMTGLLGCRWHRYQQSTRENRKRDIFWFVVLILACLFVTFYFYFWLIAENDYNNLEWHMFQSLKKWIPWYTIMLGLACAAFGYFALMLMLSLCHLCYGHQLYIHPVHMVLFLLAMAGCITITVVIDDMWHEQWSTIYFSLQMMGPFLQIGAVAFATGLMWLVSHSWYSLSRKVWQLLWMLAIVIVMAGLYISPLFIHCPCLTFGSKLSPKPQIFAHRGAEGIAPENTVIAFEKAVEYGVYGLESDVRISYDGVPFIHHDDTLQRTTNVADVFPERAGDDCSMFNISDIQSLNAGKWFTEMDPFGTASELSSAEKELYENQSIPLLAQLMEIARNANMAVMFDVRIPSHDHPFFKSTVERVIDVVVKSGFNTSKLYWLVDGQEFEVAPPGSKMTYPGEPSLAKLKEANVSSVNVGFKILHPDTIREYRDNNISVNVWVVDSAWFFSYFWCLGTTSVTTRRIDQLAPLEHPEWTLPPNSYLILWVCVDVLSAVVIIIIFVIQRIRMFGTSFSPESISLTSARRARSYRSRTMKEKLIRDGIIDPIDEHEGQGSGVVNQPAAYSMSSFPSAPFAGAAAVRVGPITQPDQKYEVE</sequence>
<dbReference type="SUPFAM" id="SSF51695">
    <property type="entry name" value="PLC-like phosphodiesterases"/>
    <property type="match status" value="1"/>
</dbReference>
<keyword evidence="10" id="KW-1185">Reference proteome</keyword>
<evidence type="ECO:0000256" key="5">
    <source>
        <dbReference type="ARBA" id="ARBA00023136"/>
    </source>
</evidence>
<reference evidence="9 10" key="1">
    <citation type="journal article" date="2023" name="Sci. Data">
        <title>Genome assembly of the Korean intertidal mud-creeper Batillaria attramentaria.</title>
        <authorList>
            <person name="Patra A.K."/>
            <person name="Ho P.T."/>
            <person name="Jun S."/>
            <person name="Lee S.J."/>
            <person name="Kim Y."/>
            <person name="Won Y.J."/>
        </authorList>
    </citation>
    <scope>NUCLEOTIDE SEQUENCE [LARGE SCALE GENOMIC DNA]</scope>
    <source>
        <strain evidence="9">Wonlab-2016</strain>
    </source>
</reference>
<evidence type="ECO:0000256" key="2">
    <source>
        <dbReference type="ARBA" id="ARBA00022692"/>
    </source>
</evidence>
<keyword evidence="4 7" id="KW-1133">Transmembrane helix</keyword>
<dbReference type="PANTHER" id="PTHR23344:SF50">
    <property type="entry name" value="GP-PDE DOMAIN-CONTAINING PROTEIN"/>
    <property type="match status" value="1"/>
</dbReference>
<evidence type="ECO:0000256" key="3">
    <source>
        <dbReference type="ARBA" id="ARBA00022801"/>
    </source>
</evidence>
<evidence type="ECO:0000256" key="4">
    <source>
        <dbReference type="ARBA" id="ARBA00022989"/>
    </source>
</evidence>
<organism evidence="9 10">
    <name type="scientific">Batillaria attramentaria</name>
    <dbReference type="NCBI Taxonomy" id="370345"/>
    <lineage>
        <taxon>Eukaryota</taxon>
        <taxon>Metazoa</taxon>
        <taxon>Spiralia</taxon>
        <taxon>Lophotrochozoa</taxon>
        <taxon>Mollusca</taxon>
        <taxon>Gastropoda</taxon>
        <taxon>Caenogastropoda</taxon>
        <taxon>Sorbeoconcha</taxon>
        <taxon>Cerithioidea</taxon>
        <taxon>Batillariidae</taxon>
        <taxon>Batillaria</taxon>
    </lineage>
</organism>
<evidence type="ECO:0000259" key="8">
    <source>
        <dbReference type="PROSITE" id="PS51704"/>
    </source>
</evidence>
<keyword evidence="2 7" id="KW-0812">Transmembrane</keyword>
<dbReference type="Pfam" id="PF03009">
    <property type="entry name" value="GDPD"/>
    <property type="match status" value="1"/>
</dbReference>
<feature type="transmembrane region" description="Helical" evidence="7">
    <location>
        <begin position="124"/>
        <end position="147"/>
    </location>
</feature>
<dbReference type="InterPro" id="IPR030395">
    <property type="entry name" value="GP_PDE_dom"/>
</dbReference>
<keyword evidence="5 7" id="KW-0472">Membrane</keyword>
<dbReference type="PROSITE" id="PS51704">
    <property type="entry name" value="GP_PDE"/>
    <property type="match status" value="1"/>
</dbReference>
<feature type="transmembrane region" description="Helical" evidence="7">
    <location>
        <begin position="501"/>
        <end position="521"/>
    </location>
</feature>
<dbReference type="GO" id="GO:0016787">
    <property type="term" value="F:hydrolase activity"/>
    <property type="evidence" value="ECO:0007669"/>
    <property type="project" value="UniProtKB-KW"/>
</dbReference>
<feature type="transmembrane region" description="Helical" evidence="7">
    <location>
        <begin position="167"/>
        <end position="184"/>
    </location>
</feature>
<dbReference type="AlphaFoldDB" id="A0ABD0KCB6"/>